<keyword evidence="8" id="KW-0539">Nucleus</keyword>
<dbReference type="SMART" id="SM00315">
    <property type="entry name" value="RGS"/>
    <property type="match status" value="1"/>
</dbReference>
<dbReference type="GO" id="GO:0043204">
    <property type="term" value="C:perikaryon"/>
    <property type="evidence" value="ECO:0007669"/>
    <property type="project" value="UniProtKB-SubCell"/>
</dbReference>
<accession>G5BE42</accession>
<dbReference type="InterPro" id="IPR044926">
    <property type="entry name" value="RGS_subdomain_2"/>
</dbReference>
<evidence type="ECO:0000313" key="12">
    <source>
        <dbReference type="EMBL" id="EHB07553.1"/>
    </source>
</evidence>
<dbReference type="GO" id="GO:0005886">
    <property type="term" value="C:plasma membrane"/>
    <property type="evidence" value="ECO:0007669"/>
    <property type="project" value="UniProtKB-SubCell"/>
</dbReference>
<gene>
    <name evidence="12" type="ORF">GW7_21513</name>
</gene>
<evidence type="ECO:0000256" key="4">
    <source>
        <dbReference type="ARBA" id="ARBA00004484"/>
    </source>
</evidence>
<evidence type="ECO:0000256" key="5">
    <source>
        <dbReference type="ARBA" id="ARBA00022475"/>
    </source>
</evidence>
<name>G5BE42_HETGA</name>
<dbReference type="EMBL" id="JH169790">
    <property type="protein sequence ID" value="EHB07553.1"/>
    <property type="molecule type" value="Genomic_DNA"/>
</dbReference>
<dbReference type="GO" id="GO:0030425">
    <property type="term" value="C:dendrite"/>
    <property type="evidence" value="ECO:0007669"/>
    <property type="project" value="UniProtKB-SubCell"/>
</dbReference>
<dbReference type="InterPro" id="IPR036305">
    <property type="entry name" value="RGS_sf"/>
</dbReference>
<keyword evidence="7" id="KW-0472">Membrane</keyword>
<dbReference type="PANTHER" id="PTHR10845:SF147">
    <property type="entry name" value="REGULATOR OF G-PROTEIN SIGNALING 8"/>
    <property type="match status" value="1"/>
</dbReference>
<dbReference type="PRINTS" id="PR01301">
    <property type="entry name" value="RGSPROTEIN"/>
</dbReference>
<evidence type="ECO:0000256" key="6">
    <source>
        <dbReference type="ARBA" id="ARBA00022700"/>
    </source>
</evidence>
<proteinExistence type="predicted"/>
<comment type="subcellular location">
    <subcellularLocation>
        <location evidence="3">Cell membrane</location>
        <topology evidence="3">Peripheral membrane protein</topology>
        <orientation evidence="3">Cytoplasmic side</orientation>
    </subcellularLocation>
    <subcellularLocation>
        <location evidence="2">Cell projection</location>
        <location evidence="2">Dendrite</location>
    </subcellularLocation>
    <subcellularLocation>
        <location evidence="1">Nucleus</location>
    </subcellularLocation>
    <subcellularLocation>
        <location evidence="4">Perikaryon</location>
    </subcellularLocation>
</comment>
<dbReference type="InParanoid" id="G5BE42"/>
<dbReference type="STRING" id="10181.G5BE42"/>
<sequence>MRTGQRQNKGMRTRLGCLSHKSDSCSDFTAILPDKPNRALKRLSTEEATRWADSFDVLLSHKYGVAAFRAFLKTEFSEENLEFWLACEEFKKTRSTAKLVSKAHRIFEEFVDVQAPREVCWPLLPSCKTLICGCWLSSPSLEEFELGLLETFFY</sequence>
<dbReference type="Gene3D" id="1.10.196.10">
    <property type="match status" value="1"/>
</dbReference>
<dbReference type="Gene3D" id="1.10.167.10">
    <property type="entry name" value="Regulator of G-protein Signalling 4, domain 2"/>
    <property type="match status" value="1"/>
</dbReference>
<dbReference type="FunFam" id="1.10.196.10:FF:000001">
    <property type="entry name" value="Regulator of G-protein signaling 8"/>
    <property type="match status" value="1"/>
</dbReference>
<evidence type="ECO:0000256" key="7">
    <source>
        <dbReference type="ARBA" id="ARBA00023136"/>
    </source>
</evidence>
<dbReference type="PROSITE" id="PS50132">
    <property type="entry name" value="RGS"/>
    <property type="match status" value="1"/>
</dbReference>
<dbReference type="FunCoup" id="G5BE42">
    <property type="interactions" value="131"/>
</dbReference>
<organism evidence="12 13">
    <name type="scientific">Heterocephalus glaber</name>
    <name type="common">Naked mole rat</name>
    <dbReference type="NCBI Taxonomy" id="10181"/>
    <lineage>
        <taxon>Eukaryota</taxon>
        <taxon>Metazoa</taxon>
        <taxon>Chordata</taxon>
        <taxon>Craniata</taxon>
        <taxon>Vertebrata</taxon>
        <taxon>Euteleostomi</taxon>
        <taxon>Mammalia</taxon>
        <taxon>Eutheria</taxon>
        <taxon>Euarchontoglires</taxon>
        <taxon>Glires</taxon>
        <taxon>Rodentia</taxon>
        <taxon>Hystricomorpha</taxon>
        <taxon>Bathyergidae</taxon>
        <taxon>Heterocephalus</taxon>
    </lineage>
</organism>
<evidence type="ECO:0000256" key="10">
    <source>
        <dbReference type="ARBA" id="ARBA00023880"/>
    </source>
</evidence>
<dbReference type="FunFam" id="1.10.167.10:FF:000001">
    <property type="entry name" value="Putative regulator of g-protein signaling 12"/>
    <property type="match status" value="1"/>
</dbReference>
<evidence type="ECO:0000256" key="2">
    <source>
        <dbReference type="ARBA" id="ARBA00004279"/>
    </source>
</evidence>
<dbReference type="GO" id="GO:0009968">
    <property type="term" value="P:negative regulation of signal transduction"/>
    <property type="evidence" value="ECO:0007669"/>
    <property type="project" value="UniProtKB-KW"/>
</dbReference>
<evidence type="ECO:0000313" key="13">
    <source>
        <dbReference type="Proteomes" id="UP000006813"/>
    </source>
</evidence>
<dbReference type="eggNOG" id="KOG3589">
    <property type="taxonomic scope" value="Eukaryota"/>
</dbReference>
<keyword evidence="6" id="KW-0734">Signal transduction inhibitor</keyword>
<dbReference type="AlphaFoldDB" id="G5BE42"/>
<evidence type="ECO:0000256" key="9">
    <source>
        <dbReference type="ARBA" id="ARBA00023273"/>
    </source>
</evidence>
<keyword evidence="9" id="KW-0966">Cell projection</keyword>
<evidence type="ECO:0000259" key="11">
    <source>
        <dbReference type="PROSITE" id="PS50132"/>
    </source>
</evidence>
<keyword evidence="5" id="KW-1003">Cell membrane</keyword>
<dbReference type="InterPro" id="IPR024066">
    <property type="entry name" value="RGS_subdom1/3"/>
</dbReference>
<evidence type="ECO:0000256" key="3">
    <source>
        <dbReference type="ARBA" id="ARBA00004413"/>
    </source>
</evidence>
<dbReference type="Pfam" id="PF00615">
    <property type="entry name" value="RGS"/>
    <property type="match status" value="1"/>
</dbReference>
<evidence type="ECO:0000256" key="1">
    <source>
        <dbReference type="ARBA" id="ARBA00004123"/>
    </source>
</evidence>
<dbReference type="InterPro" id="IPR016137">
    <property type="entry name" value="RGS"/>
</dbReference>
<feature type="domain" description="RGS" evidence="11">
    <location>
        <begin position="54"/>
        <end position="119"/>
    </location>
</feature>
<dbReference type="Proteomes" id="UP000006813">
    <property type="component" value="Unassembled WGS sequence"/>
</dbReference>
<reference evidence="12 13" key="1">
    <citation type="journal article" date="2011" name="Nature">
        <title>Genome sequencing reveals insights into physiology and longevity of the naked mole rat.</title>
        <authorList>
            <person name="Kim E.B."/>
            <person name="Fang X."/>
            <person name="Fushan A.A."/>
            <person name="Huang Z."/>
            <person name="Lobanov A.V."/>
            <person name="Han L."/>
            <person name="Marino S.M."/>
            <person name="Sun X."/>
            <person name="Turanov A.A."/>
            <person name="Yang P."/>
            <person name="Yim S.H."/>
            <person name="Zhao X."/>
            <person name="Kasaikina M.V."/>
            <person name="Stoletzki N."/>
            <person name="Peng C."/>
            <person name="Polak P."/>
            <person name="Xiong Z."/>
            <person name="Kiezun A."/>
            <person name="Zhu Y."/>
            <person name="Chen Y."/>
            <person name="Kryukov G.V."/>
            <person name="Zhang Q."/>
            <person name="Peshkin L."/>
            <person name="Yang L."/>
            <person name="Bronson R.T."/>
            <person name="Buffenstein R."/>
            <person name="Wang B."/>
            <person name="Han C."/>
            <person name="Li Q."/>
            <person name="Chen L."/>
            <person name="Zhao W."/>
            <person name="Sunyaev S.R."/>
            <person name="Park T.J."/>
            <person name="Zhang G."/>
            <person name="Wang J."/>
            <person name="Gladyshev V.N."/>
        </authorList>
    </citation>
    <scope>NUCLEOTIDE SEQUENCE [LARGE SCALE GENOMIC DNA]</scope>
</reference>
<protein>
    <recommendedName>
        <fullName evidence="10">Regulator of G-protein signaling 8</fullName>
    </recommendedName>
</protein>
<evidence type="ECO:0000256" key="8">
    <source>
        <dbReference type="ARBA" id="ARBA00023242"/>
    </source>
</evidence>
<dbReference type="SUPFAM" id="SSF48097">
    <property type="entry name" value="Regulator of G-protein signaling, RGS"/>
    <property type="match status" value="1"/>
</dbReference>
<dbReference type="GO" id="GO:0005634">
    <property type="term" value="C:nucleus"/>
    <property type="evidence" value="ECO:0007669"/>
    <property type="project" value="UniProtKB-SubCell"/>
</dbReference>
<dbReference type="PANTHER" id="PTHR10845">
    <property type="entry name" value="REGULATOR OF G PROTEIN SIGNALING"/>
    <property type="match status" value="1"/>
</dbReference>